<protein>
    <submittedName>
        <fullName evidence="1">Uncharacterized protein</fullName>
    </submittedName>
</protein>
<dbReference type="PATRIC" id="fig|1240678.4.peg.3790"/>
<accession>A0A0D7CN78</accession>
<reference evidence="1 2" key="1">
    <citation type="submission" date="2014-09" db="EMBL/GenBank/DDBJ databases">
        <title>Draft genome sequence of Streptomyces natalensis ATCC 27448, producer of the antifungal pimaricin.</title>
        <authorList>
            <person name="Mendes M.V."/>
            <person name="Beites T."/>
            <person name="Pires S."/>
            <person name="Santos C.L."/>
            <person name="Moradas-Ferreira P."/>
        </authorList>
    </citation>
    <scope>NUCLEOTIDE SEQUENCE [LARGE SCALE GENOMIC DNA]</scope>
    <source>
        <strain evidence="1 2">ATCC 27448</strain>
    </source>
</reference>
<dbReference type="EMBL" id="JRKI01000026">
    <property type="protein sequence ID" value="KIZ16877.1"/>
    <property type="molecule type" value="Genomic_DNA"/>
</dbReference>
<evidence type="ECO:0000313" key="2">
    <source>
        <dbReference type="Proteomes" id="UP000032458"/>
    </source>
</evidence>
<dbReference type="AlphaFoldDB" id="A0A0D7CN78"/>
<comment type="caution">
    <text evidence="1">The sequence shown here is derived from an EMBL/GenBank/DDBJ whole genome shotgun (WGS) entry which is preliminary data.</text>
</comment>
<dbReference type="Proteomes" id="UP000032458">
    <property type="component" value="Unassembled WGS sequence"/>
</dbReference>
<dbReference type="RefSeq" id="WP_030064868.1">
    <property type="nucleotide sequence ID" value="NZ_JRKI01000026.1"/>
</dbReference>
<keyword evidence="2" id="KW-1185">Reference proteome</keyword>
<sequence length="166" mass="18576">MTDNAALPSFLADYLEQRAVHRTDAVNVVLASFTDWEKALVHDAAVMGYVQGMRHPQGEPIAKDRQTIAHVIDACLAFPDLYPAISTAAEMTTAERRETVEYFVQGQQPDGTWEQASSTTTDPDFATARLAARRKWRPGYQFRIARRTTTVVVEAYNTPSSEQEQP</sequence>
<name>A0A0D7CN78_9ACTN</name>
<proteinExistence type="predicted"/>
<evidence type="ECO:0000313" key="1">
    <source>
        <dbReference type="EMBL" id="KIZ16877.1"/>
    </source>
</evidence>
<organism evidence="1 2">
    <name type="scientific">Streptomyces natalensis ATCC 27448</name>
    <dbReference type="NCBI Taxonomy" id="1240678"/>
    <lineage>
        <taxon>Bacteria</taxon>
        <taxon>Bacillati</taxon>
        <taxon>Actinomycetota</taxon>
        <taxon>Actinomycetes</taxon>
        <taxon>Kitasatosporales</taxon>
        <taxon>Streptomycetaceae</taxon>
        <taxon>Streptomyces</taxon>
    </lineage>
</organism>
<gene>
    <name evidence="1" type="ORF">SNA_18000</name>
</gene>